<proteinExistence type="predicted"/>
<name>A0ACB0EQ27_RANTA</name>
<accession>A0ACB0EQ27</accession>
<dbReference type="EMBL" id="OX596107">
    <property type="protein sequence ID" value="CAI9702462.1"/>
    <property type="molecule type" value="Genomic_DNA"/>
</dbReference>
<gene>
    <name evidence="1" type="ORF">MRATA1EN3_LOCUS13675</name>
</gene>
<dbReference type="Proteomes" id="UP001162501">
    <property type="component" value="Chromosome 23"/>
</dbReference>
<evidence type="ECO:0000313" key="2">
    <source>
        <dbReference type="Proteomes" id="UP001162501"/>
    </source>
</evidence>
<organism evidence="1 2">
    <name type="scientific">Rangifer tarandus platyrhynchus</name>
    <name type="common">Svalbard reindeer</name>
    <dbReference type="NCBI Taxonomy" id="3082113"/>
    <lineage>
        <taxon>Eukaryota</taxon>
        <taxon>Metazoa</taxon>
        <taxon>Chordata</taxon>
        <taxon>Craniata</taxon>
        <taxon>Vertebrata</taxon>
        <taxon>Euteleostomi</taxon>
        <taxon>Mammalia</taxon>
        <taxon>Eutheria</taxon>
        <taxon>Laurasiatheria</taxon>
        <taxon>Artiodactyla</taxon>
        <taxon>Ruminantia</taxon>
        <taxon>Pecora</taxon>
        <taxon>Cervidae</taxon>
        <taxon>Odocoileinae</taxon>
        <taxon>Rangifer</taxon>
    </lineage>
</organism>
<evidence type="ECO:0000313" key="1">
    <source>
        <dbReference type="EMBL" id="CAI9702462.1"/>
    </source>
</evidence>
<sequence length="169" mass="18995">MKTYTRIWCSGAVGAWLLPRVLRGPRALSSEFTLGSSPRLALQSRAIVHRPLTVLELRVPGLKMLVPACGLPDSDQGKPSTVTVTCYDTGDFVTAENHLRRFRQIKQAFRSLPTDVTSGNTVRTELEAEEMRKRMGGTTFEKVTAHGFQRTSSFKTLWCERRRHANCQT</sequence>
<protein>
    <submittedName>
        <fullName evidence="1">Uncharacterized protein</fullName>
    </submittedName>
</protein>
<reference evidence="1" key="1">
    <citation type="submission" date="2023-05" db="EMBL/GenBank/DDBJ databases">
        <authorList>
            <consortium name="ELIXIR-Norway"/>
        </authorList>
    </citation>
    <scope>NUCLEOTIDE SEQUENCE</scope>
</reference>